<evidence type="ECO:0000313" key="2">
    <source>
        <dbReference type="Proteomes" id="UP000324222"/>
    </source>
</evidence>
<organism evidence="1 2">
    <name type="scientific">Portunus trituberculatus</name>
    <name type="common">Swimming crab</name>
    <name type="synonym">Neptunus trituberculatus</name>
    <dbReference type="NCBI Taxonomy" id="210409"/>
    <lineage>
        <taxon>Eukaryota</taxon>
        <taxon>Metazoa</taxon>
        <taxon>Ecdysozoa</taxon>
        <taxon>Arthropoda</taxon>
        <taxon>Crustacea</taxon>
        <taxon>Multicrustacea</taxon>
        <taxon>Malacostraca</taxon>
        <taxon>Eumalacostraca</taxon>
        <taxon>Eucarida</taxon>
        <taxon>Decapoda</taxon>
        <taxon>Pleocyemata</taxon>
        <taxon>Brachyura</taxon>
        <taxon>Eubrachyura</taxon>
        <taxon>Portunoidea</taxon>
        <taxon>Portunidae</taxon>
        <taxon>Portuninae</taxon>
        <taxon>Portunus</taxon>
    </lineage>
</organism>
<keyword evidence="2" id="KW-1185">Reference proteome</keyword>
<proteinExistence type="predicted"/>
<gene>
    <name evidence="1" type="ORF">E2C01_080803</name>
</gene>
<reference evidence="1 2" key="1">
    <citation type="submission" date="2019-05" db="EMBL/GenBank/DDBJ databases">
        <title>Another draft genome of Portunus trituberculatus and its Hox gene families provides insights of decapod evolution.</title>
        <authorList>
            <person name="Jeong J.-H."/>
            <person name="Song I."/>
            <person name="Kim S."/>
            <person name="Choi T."/>
            <person name="Kim D."/>
            <person name="Ryu S."/>
            <person name="Kim W."/>
        </authorList>
    </citation>
    <scope>NUCLEOTIDE SEQUENCE [LARGE SCALE GENOMIC DNA]</scope>
    <source>
        <tissue evidence="1">Muscle</tissue>
    </source>
</reference>
<dbReference type="AlphaFoldDB" id="A0A5B7IUC5"/>
<protein>
    <submittedName>
        <fullName evidence="1">Uncharacterized protein</fullName>
    </submittedName>
</protein>
<dbReference type="Proteomes" id="UP000324222">
    <property type="component" value="Unassembled WGS sequence"/>
</dbReference>
<comment type="caution">
    <text evidence="1">The sequence shown here is derived from an EMBL/GenBank/DDBJ whole genome shotgun (WGS) entry which is preliminary data.</text>
</comment>
<sequence length="137" mass="15684">MWKIELLNVPQTLTFSPSSVSDIRFCLSIFFIWFTNLKLCHTTTFPSTFSVNFLKTNNFCLHSSSYTSLLLPLSHSSTVSKHACPFSPSKPLLFLASNALYEKLFRQLYPLRNNRAAHLSQLLLGSSALEYWSPREM</sequence>
<dbReference type="EMBL" id="VSRR010070226">
    <property type="protein sequence ID" value="MPC85993.1"/>
    <property type="molecule type" value="Genomic_DNA"/>
</dbReference>
<name>A0A5B7IUC5_PORTR</name>
<accession>A0A5B7IUC5</accession>
<evidence type="ECO:0000313" key="1">
    <source>
        <dbReference type="EMBL" id="MPC85993.1"/>
    </source>
</evidence>